<evidence type="ECO:0000256" key="1">
    <source>
        <dbReference type="SAM" id="MobiDB-lite"/>
    </source>
</evidence>
<gene>
    <name evidence="2" type="ORF">C7C45_01440</name>
</gene>
<feature type="region of interest" description="Disordered" evidence="1">
    <location>
        <begin position="49"/>
        <end position="77"/>
    </location>
</feature>
<accession>A0A318NSF5</accession>
<name>A0A318NSF5_9ACTN</name>
<organism evidence="2 3">
    <name type="scientific">Micromonospora arborensis</name>
    <dbReference type="NCBI Taxonomy" id="2116518"/>
    <lineage>
        <taxon>Bacteria</taxon>
        <taxon>Bacillati</taxon>
        <taxon>Actinomycetota</taxon>
        <taxon>Actinomycetes</taxon>
        <taxon>Micromonosporales</taxon>
        <taxon>Micromonosporaceae</taxon>
        <taxon>Micromonospora</taxon>
    </lineage>
</organism>
<evidence type="ECO:0000313" key="2">
    <source>
        <dbReference type="EMBL" id="PYC76183.1"/>
    </source>
</evidence>
<evidence type="ECO:0000313" key="3">
    <source>
        <dbReference type="Proteomes" id="UP000248333"/>
    </source>
</evidence>
<comment type="caution">
    <text evidence="2">The sequence shown here is derived from an EMBL/GenBank/DDBJ whole genome shotgun (WGS) entry which is preliminary data.</text>
</comment>
<sequence length="77" mass="8103">MSTTEGRTPTAVAAAPWLAIDEVAWPGRRRAWMRSATAERIQAVVGHSLSGRPALPIPPNGAAPGRQSEATVGRLSM</sequence>
<proteinExistence type="predicted"/>
<dbReference type="Proteomes" id="UP000248333">
    <property type="component" value="Unassembled WGS sequence"/>
</dbReference>
<reference evidence="2 3" key="1">
    <citation type="submission" date="2018-03" db="EMBL/GenBank/DDBJ databases">
        <title>Bioinformatic expansion and discovery of thiopeptide antibiotics.</title>
        <authorList>
            <person name="Schwalen C.J."/>
            <person name="Hudson G.A."/>
            <person name="Mitchell D.A."/>
        </authorList>
    </citation>
    <scope>NUCLEOTIDE SEQUENCE [LARGE SCALE GENOMIC DNA]</scope>
    <source>
        <strain evidence="2 3">NRRL 8041</strain>
    </source>
</reference>
<dbReference type="AlphaFoldDB" id="A0A318NSF5"/>
<keyword evidence="3" id="KW-1185">Reference proteome</keyword>
<dbReference type="EMBL" id="PYBV01000002">
    <property type="protein sequence ID" value="PYC76183.1"/>
    <property type="molecule type" value="Genomic_DNA"/>
</dbReference>
<protein>
    <submittedName>
        <fullName evidence="2">Uncharacterized protein</fullName>
    </submittedName>
</protein>